<accession>A0A0G4GK08</accession>
<keyword evidence="2" id="KW-0472">Membrane</keyword>
<proteinExistence type="predicted"/>
<dbReference type="VEuPathDB" id="CryptoDB:Cvel_22238"/>
<dbReference type="EMBL" id="CDMZ01001287">
    <property type="protein sequence ID" value="CEM30239.1"/>
    <property type="molecule type" value="Genomic_DNA"/>
</dbReference>
<organism evidence="3">
    <name type="scientific">Chromera velia CCMP2878</name>
    <dbReference type="NCBI Taxonomy" id="1169474"/>
    <lineage>
        <taxon>Eukaryota</taxon>
        <taxon>Sar</taxon>
        <taxon>Alveolata</taxon>
        <taxon>Colpodellida</taxon>
        <taxon>Chromeraceae</taxon>
        <taxon>Chromera</taxon>
    </lineage>
</organism>
<evidence type="ECO:0000256" key="1">
    <source>
        <dbReference type="SAM" id="MobiDB-lite"/>
    </source>
</evidence>
<reference evidence="3" key="1">
    <citation type="submission" date="2014-11" db="EMBL/GenBank/DDBJ databases">
        <authorList>
            <person name="Otto D Thomas"/>
            <person name="Naeem Raeece"/>
        </authorList>
    </citation>
    <scope>NUCLEOTIDE SEQUENCE</scope>
</reference>
<keyword evidence="2" id="KW-0812">Transmembrane</keyword>
<dbReference type="PhylomeDB" id="A0A0G4GK08"/>
<sequence length="235" mass="26297">MTIEEGLQLCLEAATGHRQAQASRITTLFPRRRPREKRLVARIIACTAFLILVASPALAAHSPPTALCAQTVKGIPWSVPSPTFFYAHIQRVRCSGHSASPTFASELWATGTAHRIDPPARWIHHFRYRWLRPTNVPLMTSQDIRRLDLQPLSPWDAYLLAGLVDERKYTGFFHPPPTKADRKEEAAKRRRRVAPCFSAQRADRQLGQVVTGHARTPSSVPPVSSPPHARPNTCP</sequence>
<keyword evidence="2" id="KW-1133">Transmembrane helix</keyword>
<evidence type="ECO:0000256" key="2">
    <source>
        <dbReference type="SAM" id="Phobius"/>
    </source>
</evidence>
<protein>
    <submittedName>
        <fullName evidence="3">Uncharacterized protein</fullName>
    </submittedName>
</protein>
<name>A0A0G4GK08_9ALVE</name>
<feature type="region of interest" description="Disordered" evidence="1">
    <location>
        <begin position="174"/>
        <end position="235"/>
    </location>
</feature>
<gene>
    <name evidence="3" type="ORF">Cvel_22238</name>
</gene>
<evidence type="ECO:0000313" key="3">
    <source>
        <dbReference type="EMBL" id="CEM30239.1"/>
    </source>
</evidence>
<feature type="compositionally biased region" description="Pro residues" evidence="1">
    <location>
        <begin position="219"/>
        <end position="235"/>
    </location>
</feature>
<feature type="transmembrane region" description="Helical" evidence="2">
    <location>
        <begin position="39"/>
        <end position="59"/>
    </location>
</feature>
<dbReference type="AlphaFoldDB" id="A0A0G4GK08"/>